<reference evidence="7 8" key="1">
    <citation type="submission" date="2020-04" db="EMBL/GenBank/DDBJ databases">
        <title>Novel species.</title>
        <authorList>
            <person name="Teo W.F.A."/>
            <person name="Lipun K."/>
            <person name="Srisuk N."/>
            <person name="Duangmal K."/>
        </authorList>
    </citation>
    <scope>NUCLEOTIDE SEQUENCE [LARGE SCALE GENOMIC DNA]</scope>
    <source>
        <strain evidence="7 8">K13G38</strain>
    </source>
</reference>
<keyword evidence="5" id="KW-0029">Amino-acid transport</keyword>
<dbReference type="EMBL" id="JAAXLS010000002">
    <property type="protein sequence ID" value="NKQ52425.1"/>
    <property type="molecule type" value="Genomic_DNA"/>
</dbReference>
<protein>
    <submittedName>
        <fullName evidence="7">ABC transporter ATP-binding protein</fullName>
    </submittedName>
</protein>
<dbReference type="PANTHER" id="PTHR43820:SF4">
    <property type="entry name" value="HIGH-AFFINITY BRANCHED-CHAIN AMINO ACID TRANSPORT ATP-BINDING PROTEIN LIVF"/>
    <property type="match status" value="1"/>
</dbReference>
<keyword evidence="8" id="KW-1185">Reference proteome</keyword>
<dbReference type="SUPFAM" id="SSF52540">
    <property type="entry name" value="P-loop containing nucleoside triphosphate hydrolases"/>
    <property type="match status" value="1"/>
</dbReference>
<dbReference type="InterPro" id="IPR003439">
    <property type="entry name" value="ABC_transporter-like_ATP-bd"/>
</dbReference>
<organism evidence="7 8">
    <name type="scientific">Amycolatopsis acididurans</name>
    <dbReference type="NCBI Taxonomy" id="2724524"/>
    <lineage>
        <taxon>Bacteria</taxon>
        <taxon>Bacillati</taxon>
        <taxon>Actinomycetota</taxon>
        <taxon>Actinomycetes</taxon>
        <taxon>Pseudonocardiales</taxon>
        <taxon>Pseudonocardiaceae</taxon>
        <taxon>Amycolatopsis</taxon>
    </lineage>
</organism>
<keyword evidence="4 7" id="KW-0067">ATP-binding</keyword>
<dbReference type="Gene3D" id="3.40.50.300">
    <property type="entry name" value="P-loop containing nucleotide triphosphate hydrolases"/>
    <property type="match status" value="1"/>
</dbReference>
<evidence type="ECO:0000256" key="5">
    <source>
        <dbReference type="ARBA" id="ARBA00022970"/>
    </source>
</evidence>
<evidence type="ECO:0000256" key="4">
    <source>
        <dbReference type="ARBA" id="ARBA00022840"/>
    </source>
</evidence>
<dbReference type="InterPro" id="IPR017871">
    <property type="entry name" value="ABC_transporter-like_CS"/>
</dbReference>
<dbReference type="SMART" id="SM00382">
    <property type="entry name" value="AAA"/>
    <property type="match status" value="1"/>
</dbReference>
<evidence type="ECO:0000256" key="1">
    <source>
        <dbReference type="ARBA" id="ARBA00005417"/>
    </source>
</evidence>
<dbReference type="RefSeq" id="WP_168512244.1">
    <property type="nucleotide sequence ID" value="NZ_JAAXLS010000002.1"/>
</dbReference>
<dbReference type="GO" id="GO:0005524">
    <property type="term" value="F:ATP binding"/>
    <property type="evidence" value="ECO:0007669"/>
    <property type="project" value="UniProtKB-KW"/>
</dbReference>
<keyword evidence="2" id="KW-0813">Transport</keyword>
<dbReference type="PANTHER" id="PTHR43820">
    <property type="entry name" value="HIGH-AFFINITY BRANCHED-CHAIN AMINO ACID TRANSPORT ATP-BINDING PROTEIN LIVF"/>
    <property type="match status" value="1"/>
</dbReference>
<evidence type="ECO:0000256" key="3">
    <source>
        <dbReference type="ARBA" id="ARBA00022741"/>
    </source>
</evidence>
<evidence type="ECO:0000313" key="8">
    <source>
        <dbReference type="Proteomes" id="UP000715441"/>
    </source>
</evidence>
<dbReference type="InterPro" id="IPR003593">
    <property type="entry name" value="AAA+_ATPase"/>
</dbReference>
<dbReference type="InterPro" id="IPR027417">
    <property type="entry name" value="P-loop_NTPase"/>
</dbReference>
<name>A0ABX1IY41_9PSEU</name>
<dbReference type="CDD" id="cd03224">
    <property type="entry name" value="ABC_TM1139_LivF_branched"/>
    <property type="match status" value="1"/>
</dbReference>
<comment type="similarity">
    <text evidence="1">Belongs to the ABC transporter superfamily.</text>
</comment>
<evidence type="ECO:0000256" key="2">
    <source>
        <dbReference type="ARBA" id="ARBA00022448"/>
    </source>
</evidence>
<accession>A0ABX1IY41</accession>
<keyword evidence="3" id="KW-0547">Nucleotide-binding</keyword>
<sequence length="237" mass="25016">MSLLEVRGLNAGYGPVRVLHDVSLEIERGSVVTVLGPNGTGKTTLLRALSGMLSGTRGEIVFDGTSLLGRKTERIASLGLSHVPQGRGTFPDLTVAENLAVGALLSPRGGASKADIARIYELFPPLARREKSQAGLLSGGEQQMLALARALLGKPKLMLLDEPSMGLAPLVVRQIFEVLRVVVAEEGLTCLLVEQNAQIALSMADYAYVLTVGEITAEGPASELAGDETIRKSYLAL</sequence>
<dbReference type="Pfam" id="PF00005">
    <property type="entry name" value="ABC_tran"/>
    <property type="match status" value="1"/>
</dbReference>
<dbReference type="PROSITE" id="PS00211">
    <property type="entry name" value="ABC_TRANSPORTER_1"/>
    <property type="match status" value="1"/>
</dbReference>
<dbReference type="InterPro" id="IPR052156">
    <property type="entry name" value="BCAA_Transport_ATP-bd_LivF"/>
</dbReference>
<evidence type="ECO:0000259" key="6">
    <source>
        <dbReference type="PROSITE" id="PS50893"/>
    </source>
</evidence>
<evidence type="ECO:0000313" key="7">
    <source>
        <dbReference type="EMBL" id="NKQ52425.1"/>
    </source>
</evidence>
<feature type="domain" description="ABC transporter" evidence="6">
    <location>
        <begin position="4"/>
        <end position="237"/>
    </location>
</feature>
<proteinExistence type="inferred from homology"/>
<dbReference type="Proteomes" id="UP000715441">
    <property type="component" value="Unassembled WGS sequence"/>
</dbReference>
<dbReference type="PROSITE" id="PS50893">
    <property type="entry name" value="ABC_TRANSPORTER_2"/>
    <property type="match status" value="1"/>
</dbReference>
<comment type="caution">
    <text evidence="7">The sequence shown here is derived from an EMBL/GenBank/DDBJ whole genome shotgun (WGS) entry which is preliminary data.</text>
</comment>
<gene>
    <name evidence="7" type="ORF">HFP15_05990</name>
</gene>